<dbReference type="InterPro" id="IPR005475">
    <property type="entry name" value="Transketolase-like_Pyr-bd"/>
</dbReference>
<keyword evidence="2" id="KW-0560">Oxidoreductase</keyword>
<dbReference type="InterPro" id="IPR033248">
    <property type="entry name" value="Transketolase_C"/>
</dbReference>
<dbReference type="Gene3D" id="3.40.50.920">
    <property type="match status" value="1"/>
</dbReference>
<accession>D0LTP4</accession>
<reference evidence="5 6" key="1">
    <citation type="journal article" date="2010" name="Stand. Genomic Sci.">
        <title>Complete genome sequence of Haliangium ochraceum type strain (SMP-2).</title>
        <authorList>
            <consortium name="US DOE Joint Genome Institute (JGI-PGF)"/>
            <person name="Ivanova N."/>
            <person name="Daum C."/>
            <person name="Lang E."/>
            <person name="Abt B."/>
            <person name="Kopitz M."/>
            <person name="Saunders E."/>
            <person name="Lapidus A."/>
            <person name="Lucas S."/>
            <person name="Glavina Del Rio T."/>
            <person name="Nolan M."/>
            <person name="Tice H."/>
            <person name="Copeland A."/>
            <person name="Cheng J.F."/>
            <person name="Chen F."/>
            <person name="Bruce D."/>
            <person name="Goodwin L."/>
            <person name="Pitluck S."/>
            <person name="Mavromatis K."/>
            <person name="Pati A."/>
            <person name="Mikhailova N."/>
            <person name="Chen A."/>
            <person name="Palaniappan K."/>
            <person name="Land M."/>
            <person name="Hauser L."/>
            <person name="Chang Y.J."/>
            <person name="Jeffries C.D."/>
            <person name="Detter J.C."/>
            <person name="Brettin T."/>
            <person name="Rohde M."/>
            <person name="Goker M."/>
            <person name="Bristow J."/>
            <person name="Markowitz V."/>
            <person name="Eisen J.A."/>
            <person name="Hugenholtz P."/>
            <person name="Kyrpides N.C."/>
            <person name="Klenk H.P."/>
        </authorList>
    </citation>
    <scope>NUCLEOTIDE SEQUENCE [LARGE SCALE GENOMIC DNA]</scope>
    <source>
        <strain evidence="6">DSM 14365 / CIP 107738 / JCM 11303 / AJ 13395 / SMP-2</strain>
    </source>
</reference>
<dbReference type="FunFam" id="3.40.50.920:FF:000001">
    <property type="entry name" value="Pyruvate dehydrogenase E1 beta subunit"/>
    <property type="match status" value="1"/>
</dbReference>
<dbReference type="InterPro" id="IPR009014">
    <property type="entry name" value="Transketo_C/PFOR_II"/>
</dbReference>
<dbReference type="SMART" id="SM00861">
    <property type="entry name" value="Transket_pyr"/>
    <property type="match status" value="1"/>
</dbReference>
<sequence>MPSMNIIQAVREALRLEMRRAPEVVLLGEDIGALGGVFQVTRGLLDEFGSERVLDMPANPGGIIGAAIGMAVAGQRPVAELQLADAALPAFDQLASELAKLRYRSGGALSCPVVVRMPVGGGVRGGPYHSQSPEALLAHIAGLTVVSPATPADAKGLLLAALRHPDPVIFLEPKRLYHSARGEVPAGDDSEPLGRARVVREGEHCTVLSYGGAMEAAREAVETAAAHGVSCELIDLRTLVPFDIDTLVRSVQKTGRAVVVHEAPRTCGFGAELVASICERAMEYLEAPIVRVTGFDTPFPMALEAEYLPNANRVLGAVRETLEW</sequence>
<dbReference type="KEGG" id="hoh:Hoch_3236"/>
<keyword evidence="3" id="KW-0786">Thiamine pyrophosphate</keyword>
<proteinExistence type="predicted"/>
<dbReference type="AlphaFoldDB" id="D0LTP4"/>
<dbReference type="PANTHER" id="PTHR43257">
    <property type="entry name" value="PYRUVATE DEHYDROGENASE E1 COMPONENT BETA SUBUNIT"/>
    <property type="match status" value="1"/>
</dbReference>
<dbReference type="OrthoDB" id="9780894at2"/>
<protein>
    <submittedName>
        <fullName evidence="5">Transketolase central region</fullName>
    </submittedName>
</protein>
<evidence type="ECO:0000313" key="5">
    <source>
        <dbReference type="EMBL" id="ACY15738.1"/>
    </source>
</evidence>
<dbReference type="Pfam" id="PF02779">
    <property type="entry name" value="Transket_pyr"/>
    <property type="match status" value="1"/>
</dbReference>
<dbReference type="GO" id="GO:0016491">
    <property type="term" value="F:oxidoreductase activity"/>
    <property type="evidence" value="ECO:0007669"/>
    <property type="project" value="UniProtKB-KW"/>
</dbReference>
<dbReference type="FunFam" id="3.40.50.970:FF:000001">
    <property type="entry name" value="Pyruvate dehydrogenase E1 beta subunit"/>
    <property type="match status" value="1"/>
</dbReference>
<dbReference type="RefSeq" id="WP_012828338.1">
    <property type="nucleotide sequence ID" value="NC_013440.1"/>
</dbReference>
<dbReference type="Pfam" id="PF02780">
    <property type="entry name" value="Transketolase_C"/>
    <property type="match status" value="1"/>
</dbReference>
<dbReference type="STRING" id="502025.Hoch_3236"/>
<dbReference type="CDD" id="cd07036">
    <property type="entry name" value="TPP_PYR_E1-PDHc-beta_like"/>
    <property type="match status" value="1"/>
</dbReference>
<dbReference type="SUPFAM" id="SSF52922">
    <property type="entry name" value="TK C-terminal domain-like"/>
    <property type="match status" value="1"/>
</dbReference>
<evidence type="ECO:0000256" key="2">
    <source>
        <dbReference type="ARBA" id="ARBA00023002"/>
    </source>
</evidence>
<dbReference type="eggNOG" id="COG0022">
    <property type="taxonomic scope" value="Bacteria"/>
</dbReference>
<keyword evidence="6" id="KW-1185">Reference proteome</keyword>
<evidence type="ECO:0000256" key="3">
    <source>
        <dbReference type="ARBA" id="ARBA00023052"/>
    </source>
</evidence>
<evidence type="ECO:0000259" key="4">
    <source>
        <dbReference type="SMART" id="SM00861"/>
    </source>
</evidence>
<dbReference type="EMBL" id="CP001804">
    <property type="protein sequence ID" value="ACY15738.1"/>
    <property type="molecule type" value="Genomic_DNA"/>
</dbReference>
<dbReference type="HOGENOM" id="CLU_012907_1_0_7"/>
<dbReference type="Gene3D" id="3.40.50.970">
    <property type="match status" value="1"/>
</dbReference>
<dbReference type="Proteomes" id="UP000001880">
    <property type="component" value="Chromosome"/>
</dbReference>
<evidence type="ECO:0000256" key="1">
    <source>
        <dbReference type="ARBA" id="ARBA00001964"/>
    </source>
</evidence>
<dbReference type="PANTHER" id="PTHR43257:SF2">
    <property type="entry name" value="PYRUVATE DEHYDROGENASE E1 COMPONENT SUBUNIT BETA"/>
    <property type="match status" value="1"/>
</dbReference>
<comment type="cofactor">
    <cofactor evidence="1">
        <name>thiamine diphosphate</name>
        <dbReference type="ChEBI" id="CHEBI:58937"/>
    </cofactor>
</comment>
<dbReference type="InterPro" id="IPR029061">
    <property type="entry name" value="THDP-binding"/>
</dbReference>
<evidence type="ECO:0000313" key="6">
    <source>
        <dbReference type="Proteomes" id="UP000001880"/>
    </source>
</evidence>
<feature type="domain" description="Transketolase-like pyrimidine-binding" evidence="4">
    <location>
        <begin position="4"/>
        <end position="179"/>
    </location>
</feature>
<gene>
    <name evidence="5" type="ordered locus">Hoch_3236</name>
</gene>
<dbReference type="SUPFAM" id="SSF52518">
    <property type="entry name" value="Thiamin diphosphate-binding fold (THDP-binding)"/>
    <property type="match status" value="1"/>
</dbReference>
<organism evidence="5 6">
    <name type="scientific">Haliangium ochraceum (strain DSM 14365 / JCM 11303 / SMP-2)</name>
    <dbReference type="NCBI Taxonomy" id="502025"/>
    <lineage>
        <taxon>Bacteria</taxon>
        <taxon>Pseudomonadati</taxon>
        <taxon>Myxococcota</taxon>
        <taxon>Polyangia</taxon>
        <taxon>Haliangiales</taxon>
        <taxon>Kofleriaceae</taxon>
        <taxon>Haliangium</taxon>
    </lineage>
</organism>
<name>D0LTP4_HALO1</name>